<proteinExistence type="predicted"/>
<evidence type="ECO:0008006" key="4">
    <source>
        <dbReference type="Google" id="ProtNLM"/>
    </source>
</evidence>
<feature type="compositionally biased region" description="Basic and acidic residues" evidence="1">
    <location>
        <begin position="499"/>
        <end position="508"/>
    </location>
</feature>
<protein>
    <recommendedName>
        <fullName evidence="4">Lactate dehydrogenase</fullName>
    </recommendedName>
</protein>
<evidence type="ECO:0000313" key="3">
    <source>
        <dbReference type="Proteomes" id="UP000610594"/>
    </source>
</evidence>
<feature type="region of interest" description="Disordered" evidence="1">
    <location>
        <begin position="497"/>
        <end position="525"/>
    </location>
</feature>
<reference evidence="2 3" key="1">
    <citation type="submission" date="2019-10" db="EMBL/GenBank/DDBJ databases">
        <title>Taxonomy of Antarctic Massilia spp.: description of Massilia rubra sp. nov., Massilia aquatica sp. nov., Massilia mucilaginosa sp. nov., Massilia frigida sp. nov. isolated from streams, lakes and regoliths.</title>
        <authorList>
            <person name="Holochova P."/>
            <person name="Sedlacek I."/>
            <person name="Kralova S."/>
            <person name="Maslanova I."/>
            <person name="Busse H.-J."/>
            <person name="Stankova E."/>
            <person name="Vrbovska V."/>
            <person name="Kovarovic V."/>
            <person name="Bartak M."/>
            <person name="Svec P."/>
            <person name="Pantucek R."/>
        </authorList>
    </citation>
    <scope>NUCLEOTIDE SEQUENCE [LARGE SCALE GENOMIC DNA]</scope>
    <source>
        <strain evidence="2 3">CCM 8694</strain>
    </source>
</reference>
<organism evidence="2 3">
    <name type="scientific">Massilia genomosp. 1</name>
    <dbReference type="NCBI Taxonomy" id="2609280"/>
    <lineage>
        <taxon>Bacteria</taxon>
        <taxon>Pseudomonadati</taxon>
        <taxon>Pseudomonadota</taxon>
        <taxon>Betaproteobacteria</taxon>
        <taxon>Burkholderiales</taxon>
        <taxon>Oxalobacteraceae</taxon>
        <taxon>Telluria group</taxon>
        <taxon>Massilia</taxon>
    </lineage>
</organism>
<evidence type="ECO:0000256" key="1">
    <source>
        <dbReference type="SAM" id="MobiDB-lite"/>
    </source>
</evidence>
<comment type="caution">
    <text evidence="2">The sequence shown here is derived from an EMBL/GenBank/DDBJ whole genome shotgun (WGS) entry which is preliminary data.</text>
</comment>
<dbReference type="EMBL" id="WHJF01000155">
    <property type="protein sequence ID" value="NHZ66664.1"/>
    <property type="molecule type" value="Genomic_DNA"/>
</dbReference>
<gene>
    <name evidence="2" type="ORF">F1735_30980</name>
</gene>
<accession>A0ABX0N554</accession>
<feature type="compositionally biased region" description="Low complexity" evidence="1">
    <location>
        <begin position="509"/>
        <end position="525"/>
    </location>
</feature>
<feature type="compositionally biased region" description="Polar residues" evidence="1">
    <location>
        <begin position="1"/>
        <end position="23"/>
    </location>
</feature>
<name>A0ABX0N554_9BURK</name>
<dbReference type="Proteomes" id="UP000610594">
    <property type="component" value="Unassembled WGS sequence"/>
</dbReference>
<feature type="compositionally biased region" description="Polar residues" evidence="1">
    <location>
        <begin position="390"/>
        <end position="408"/>
    </location>
</feature>
<evidence type="ECO:0000313" key="2">
    <source>
        <dbReference type="EMBL" id="NHZ66664.1"/>
    </source>
</evidence>
<sequence>MTVISSIPSWNATPVRSPASSAQRADAQVVQKPAASTIVKLSPQSLSASASGRPGLSWESTAQDGVSALMAANVGARSAAGRFSGLGAALLGQFRGEGGNISQSVQLAPAATPASPYGVAAATPASPYGVAAAAPALHGLGNDKISLSISSKSGVDVTLSLDNTDDGLAVRMSSSAELSDAERSALAGLADGFQEAIDGITQDPPSVRLQGLTQCDPAVLASVDLRATIKLSSDPEATQSLALHADGAQREVSLSGPSGSASVSVDTSNLAGLGSPEQQARALASHLKQFDQAASRGRADTGLMTMFKEAFTGINTNVGAAQPRGGVATGGKWELAADDHAALSGLADFSASVSQASTAINPMRPGEQDSFAYELSQSTSVGGPSRGERTVSQQQKSELNASFHTPSTPGAVLRLDHTEASQNYDYHQIKDAASSDVDLAYSDGYLVKATLNQSASQSARVLSYVMGKLVSEMVTPGQQSFQRDLLAALAPYLTGQTRLSDDQKDEQRQQSLSSLSEQVLLKGYP</sequence>
<keyword evidence="3" id="KW-1185">Reference proteome</keyword>
<feature type="region of interest" description="Disordered" evidence="1">
    <location>
        <begin position="376"/>
        <end position="409"/>
    </location>
</feature>
<dbReference type="RefSeq" id="WP_167240563.1">
    <property type="nucleotide sequence ID" value="NZ_WHJF01000155.1"/>
</dbReference>
<feature type="region of interest" description="Disordered" evidence="1">
    <location>
        <begin position="1"/>
        <end position="27"/>
    </location>
</feature>